<dbReference type="GO" id="GO:1990961">
    <property type="term" value="P:xenobiotic detoxification by transmembrane export across the plasma membrane"/>
    <property type="evidence" value="ECO:0007669"/>
    <property type="project" value="InterPro"/>
</dbReference>
<dbReference type="Ensembl" id="ENSAOCT00000042651.1">
    <property type="protein sequence ID" value="ENSAOCP00000038536.1"/>
    <property type="gene ID" value="ENSAOCG00000023895.2"/>
</dbReference>
<name>A0AAQ5XFW8_AMPOC</name>
<feature type="transmembrane region" description="Helical" evidence="6">
    <location>
        <begin position="61"/>
        <end position="88"/>
    </location>
</feature>
<dbReference type="InterPro" id="IPR045069">
    <property type="entry name" value="MATE_euk"/>
</dbReference>
<dbReference type="GO" id="GO:0016020">
    <property type="term" value="C:membrane"/>
    <property type="evidence" value="ECO:0007669"/>
    <property type="project" value="UniProtKB-SubCell"/>
</dbReference>
<dbReference type="GO" id="GO:0042910">
    <property type="term" value="F:xenobiotic transmembrane transporter activity"/>
    <property type="evidence" value="ECO:0007669"/>
    <property type="project" value="InterPro"/>
</dbReference>
<evidence type="ECO:0000313" key="7">
    <source>
        <dbReference type="Ensembl" id="ENSAOCP00000038536.1"/>
    </source>
</evidence>
<evidence type="ECO:0000256" key="1">
    <source>
        <dbReference type="ARBA" id="ARBA00004141"/>
    </source>
</evidence>
<dbReference type="CDD" id="cd13132">
    <property type="entry name" value="MATE_eukaryotic"/>
    <property type="match status" value="1"/>
</dbReference>
<dbReference type="PANTHER" id="PTHR11206">
    <property type="entry name" value="MULTIDRUG RESISTANCE PROTEIN"/>
    <property type="match status" value="1"/>
</dbReference>
<evidence type="ECO:0000256" key="4">
    <source>
        <dbReference type="ARBA" id="ARBA00022989"/>
    </source>
</evidence>
<feature type="transmembrane region" description="Helical" evidence="6">
    <location>
        <begin position="324"/>
        <end position="345"/>
    </location>
</feature>
<comment type="subcellular location">
    <subcellularLocation>
        <location evidence="1">Membrane</location>
        <topology evidence="1">Multi-pass membrane protein</topology>
    </subcellularLocation>
</comment>
<feature type="transmembrane region" description="Helical" evidence="6">
    <location>
        <begin position="408"/>
        <end position="427"/>
    </location>
</feature>
<evidence type="ECO:0000256" key="2">
    <source>
        <dbReference type="ARBA" id="ARBA00010199"/>
    </source>
</evidence>
<protein>
    <recommendedName>
        <fullName evidence="6">Multidrug and toxin extrusion protein</fullName>
    </recommendedName>
</protein>
<reference evidence="7" key="3">
    <citation type="submission" date="2025-09" db="UniProtKB">
        <authorList>
            <consortium name="Ensembl"/>
        </authorList>
    </citation>
    <scope>IDENTIFICATION</scope>
</reference>
<dbReference type="GO" id="GO:0015297">
    <property type="term" value="F:antiporter activity"/>
    <property type="evidence" value="ECO:0007669"/>
    <property type="project" value="InterPro"/>
</dbReference>
<dbReference type="Proteomes" id="UP001501940">
    <property type="component" value="Chromosome 14"/>
</dbReference>
<dbReference type="GeneTree" id="ENSGT00940000163922"/>
<feature type="transmembrane region" description="Helical" evidence="6">
    <location>
        <begin position="100"/>
        <end position="126"/>
    </location>
</feature>
<feature type="transmembrane region" description="Helical" evidence="6">
    <location>
        <begin position="365"/>
        <end position="388"/>
    </location>
</feature>
<evidence type="ECO:0000256" key="5">
    <source>
        <dbReference type="ARBA" id="ARBA00023136"/>
    </source>
</evidence>
<accession>A0AAQ5XFW8</accession>
<feature type="transmembrane region" description="Helical" evidence="6">
    <location>
        <begin position="434"/>
        <end position="456"/>
    </location>
</feature>
<sequence length="599" mass="64883">MEKLGSPGPAQPLQGEGPVAGVSVAKTAGVVGDEEATLASSKLFRCACVRRWLPLAYREELYQVLLLTGPLLLSRILHFLLQFVISIFCGHIGNAELAGYALATATVNVTTSATGYGLALACDTLISQTYGGKNMKRVGVILQRSSLILLLFCVPCWGLLINSQNLLLLMHQEEEVARIAQLYVMVFLPAVPTRIANYGFHVFFFICQGIILPQMYTAAAANILNLLFNYVLIFSLEMGVTGSAIASSLSQITICLLLFGYIRWKKLHLQTWGGWTTDCLQEWGSYMKLAIPSAFMICFEWWIWEVGGFLAGLLGEVDLAAQHIMVEIGAITYMFPLGVHAAACVRVGNALGAGDTERVKVTCKVALALSGVLAVFQGIVLAGSKSVIGYIFTSDPNIVEIVSESLTVYIFVQFFDALLCVCAGILIGSGMQKIAAFTNLVGYYCIGLPVGIALMFKAKLRILGLWLGIAICSFIQTGFFLFLIFKLNWKKVTYKAQKRAGTKALATPKCSVLTNEAMLPGLPDTAQLNMDHLLSVNQLILRRGLTLLVTVLILAVGVAFHIAFPPPEPSAQGWANVTLNFTSDSTPTPLASLNLTQNV</sequence>
<reference evidence="7 8" key="1">
    <citation type="submission" date="2022-01" db="EMBL/GenBank/DDBJ databases">
        <title>A chromosome-scale genome assembly of the false clownfish, Amphiprion ocellaris.</title>
        <authorList>
            <person name="Ryu T."/>
        </authorList>
    </citation>
    <scope>NUCLEOTIDE SEQUENCE [LARGE SCALE GENOMIC DNA]</scope>
</reference>
<feature type="transmembrane region" description="Helical" evidence="6">
    <location>
        <begin position="545"/>
        <end position="564"/>
    </location>
</feature>
<feature type="transmembrane region" description="Helical" evidence="6">
    <location>
        <begin position="242"/>
        <end position="262"/>
    </location>
</feature>
<keyword evidence="4 6" id="KW-1133">Transmembrane helix</keyword>
<evidence type="ECO:0000256" key="6">
    <source>
        <dbReference type="RuleBase" id="RU004914"/>
    </source>
</evidence>
<dbReference type="AlphaFoldDB" id="A0AAQ5XFW8"/>
<evidence type="ECO:0000313" key="8">
    <source>
        <dbReference type="Proteomes" id="UP001501940"/>
    </source>
</evidence>
<feature type="transmembrane region" description="Helical" evidence="6">
    <location>
        <begin position="283"/>
        <end position="304"/>
    </location>
</feature>
<feature type="transmembrane region" description="Helical" evidence="6">
    <location>
        <begin position="147"/>
        <end position="170"/>
    </location>
</feature>
<evidence type="ECO:0000256" key="3">
    <source>
        <dbReference type="ARBA" id="ARBA00022692"/>
    </source>
</evidence>
<proteinExistence type="inferred from homology"/>
<reference evidence="7" key="2">
    <citation type="submission" date="2025-08" db="UniProtKB">
        <authorList>
            <consortium name="Ensembl"/>
        </authorList>
    </citation>
    <scope>IDENTIFICATION</scope>
</reference>
<keyword evidence="3 6" id="KW-0812">Transmembrane</keyword>
<comment type="similarity">
    <text evidence="2 6">Belongs to the multi antimicrobial extrusion (MATE) (TC 2.A.66.1) family.</text>
</comment>
<dbReference type="InterPro" id="IPR002528">
    <property type="entry name" value="MATE_fam"/>
</dbReference>
<feature type="transmembrane region" description="Helical" evidence="6">
    <location>
        <begin position="462"/>
        <end position="485"/>
    </location>
</feature>
<gene>
    <name evidence="7" type="primary">SLC47A1</name>
</gene>
<keyword evidence="5 6" id="KW-0472">Membrane</keyword>
<organism evidence="7 8">
    <name type="scientific">Amphiprion ocellaris</name>
    <name type="common">Clown anemonefish</name>
    <dbReference type="NCBI Taxonomy" id="80972"/>
    <lineage>
        <taxon>Eukaryota</taxon>
        <taxon>Metazoa</taxon>
        <taxon>Chordata</taxon>
        <taxon>Craniata</taxon>
        <taxon>Vertebrata</taxon>
        <taxon>Euteleostomi</taxon>
        <taxon>Actinopterygii</taxon>
        <taxon>Neopterygii</taxon>
        <taxon>Teleostei</taxon>
        <taxon>Neoteleostei</taxon>
        <taxon>Acanthomorphata</taxon>
        <taxon>Ovalentaria</taxon>
        <taxon>Pomacentridae</taxon>
        <taxon>Amphiprion</taxon>
    </lineage>
</organism>
<dbReference type="NCBIfam" id="TIGR00797">
    <property type="entry name" value="matE"/>
    <property type="match status" value="1"/>
</dbReference>
<keyword evidence="8" id="KW-1185">Reference proteome</keyword>
<dbReference type="Pfam" id="PF01554">
    <property type="entry name" value="MatE"/>
    <property type="match status" value="2"/>
</dbReference>